<dbReference type="Gene3D" id="3.30.70.1290">
    <property type="entry name" value="Transposase IS200-like"/>
    <property type="match status" value="1"/>
</dbReference>
<proteinExistence type="predicted"/>
<dbReference type="InterPro" id="IPR002686">
    <property type="entry name" value="Transposase_17"/>
</dbReference>
<protein>
    <recommendedName>
        <fullName evidence="1">Transposase IS200-like domain-containing protein</fullName>
    </recommendedName>
</protein>
<gene>
    <name evidence="2" type="ORF">A3D51_03945</name>
</gene>
<sequence length="231" mass="27210">MGYRKTALVDGEYYHVYNRGNSKQNIFLDDRDRDRFVKLLYLCNSKKSVNFRDDVVDKGIDVGDSKPNETIVSLGAWVIMPNHFHLYVTSKKRSEDEHLLKEEPAITEFMRKLSTGYSSYFNKKYNRTGSLFEGRFKATHVATDTYAKYLFSYIHLNPVKLIDAKWKDVGIKNIPGAIEFLDGYPWSSYLDQIGINRKEKEIISLKDFPQYFSDKKAFKREIFEWLNYKED</sequence>
<dbReference type="SUPFAM" id="SSF143422">
    <property type="entry name" value="Transposase IS200-like"/>
    <property type="match status" value="1"/>
</dbReference>
<dbReference type="InterPro" id="IPR036515">
    <property type="entry name" value="Transposase_17_sf"/>
</dbReference>
<feature type="domain" description="Transposase IS200-like" evidence="1">
    <location>
        <begin position="9"/>
        <end position="157"/>
    </location>
</feature>
<dbReference type="EMBL" id="MHUT01000003">
    <property type="protein sequence ID" value="OHA81898.1"/>
    <property type="molecule type" value="Genomic_DNA"/>
</dbReference>
<dbReference type="GO" id="GO:0006313">
    <property type="term" value="P:DNA transposition"/>
    <property type="evidence" value="ECO:0007669"/>
    <property type="project" value="InterPro"/>
</dbReference>
<dbReference type="PANTHER" id="PTHR34322">
    <property type="entry name" value="TRANSPOSASE, Y1_TNP DOMAIN-CONTAINING"/>
    <property type="match status" value="1"/>
</dbReference>
<accession>A0A1G2SB08</accession>
<dbReference type="SMART" id="SM01321">
    <property type="entry name" value="Y1_Tnp"/>
    <property type="match status" value="1"/>
</dbReference>
<dbReference type="Proteomes" id="UP000179118">
    <property type="component" value="Unassembled WGS sequence"/>
</dbReference>
<name>A0A1G2SB08_9BACT</name>
<dbReference type="GO" id="GO:0003677">
    <property type="term" value="F:DNA binding"/>
    <property type="evidence" value="ECO:0007669"/>
    <property type="project" value="InterPro"/>
</dbReference>
<organism evidence="2 3">
    <name type="scientific">Candidatus Yonathbacteria bacterium RIFCSPHIGHO2_02_FULL_44_14</name>
    <dbReference type="NCBI Taxonomy" id="1802724"/>
    <lineage>
        <taxon>Bacteria</taxon>
        <taxon>Candidatus Yonathiibacteriota</taxon>
    </lineage>
</organism>
<evidence type="ECO:0000259" key="1">
    <source>
        <dbReference type="SMART" id="SM01321"/>
    </source>
</evidence>
<evidence type="ECO:0000313" key="3">
    <source>
        <dbReference type="Proteomes" id="UP000179118"/>
    </source>
</evidence>
<reference evidence="2 3" key="1">
    <citation type="journal article" date="2016" name="Nat. Commun.">
        <title>Thousands of microbial genomes shed light on interconnected biogeochemical processes in an aquifer system.</title>
        <authorList>
            <person name="Anantharaman K."/>
            <person name="Brown C.T."/>
            <person name="Hug L.A."/>
            <person name="Sharon I."/>
            <person name="Castelle C.J."/>
            <person name="Probst A.J."/>
            <person name="Thomas B.C."/>
            <person name="Singh A."/>
            <person name="Wilkins M.J."/>
            <person name="Karaoz U."/>
            <person name="Brodie E.L."/>
            <person name="Williams K.H."/>
            <person name="Hubbard S.S."/>
            <person name="Banfield J.F."/>
        </authorList>
    </citation>
    <scope>NUCLEOTIDE SEQUENCE [LARGE SCALE GENOMIC DNA]</scope>
</reference>
<dbReference type="GO" id="GO:0004803">
    <property type="term" value="F:transposase activity"/>
    <property type="evidence" value="ECO:0007669"/>
    <property type="project" value="InterPro"/>
</dbReference>
<comment type="caution">
    <text evidence="2">The sequence shown here is derived from an EMBL/GenBank/DDBJ whole genome shotgun (WGS) entry which is preliminary data.</text>
</comment>
<dbReference type="PANTHER" id="PTHR34322:SF2">
    <property type="entry name" value="TRANSPOSASE IS200-LIKE DOMAIN-CONTAINING PROTEIN"/>
    <property type="match status" value="1"/>
</dbReference>
<evidence type="ECO:0000313" key="2">
    <source>
        <dbReference type="EMBL" id="OHA81898.1"/>
    </source>
</evidence>
<dbReference type="AlphaFoldDB" id="A0A1G2SB08"/>